<dbReference type="Pfam" id="PF01042">
    <property type="entry name" value="Ribonuc_L-PSP"/>
    <property type="match status" value="1"/>
</dbReference>
<evidence type="ECO:0000313" key="11">
    <source>
        <dbReference type="EMBL" id="GMM38720.1"/>
    </source>
</evidence>
<dbReference type="CDD" id="cd06156">
    <property type="entry name" value="eu_AANH_C_2"/>
    <property type="match status" value="1"/>
</dbReference>
<dbReference type="Pfam" id="PF01902">
    <property type="entry name" value="Diphthami_syn_2"/>
    <property type="match status" value="1"/>
</dbReference>
<dbReference type="Gene3D" id="3.30.1330.40">
    <property type="entry name" value="RutC-like"/>
    <property type="match status" value="2"/>
</dbReference>
<dbReference type="InterPro" id="IPR014729">
    <property type="entry name" value="Rossmann-like_a/b/a_fold"/>
</dbReference>
<dbReference type="CDD" id="cd06155">
    <property type="entry name" value="eu_AANH_C_1"/>
    <property type="match status" value="1"/>
</dbReference>
<keyword evidence="12" id="KW-1185">Reference proteome</keyword>
<keyword evidence="4 11" id="KW-0436">Ligase</keyword>
<accession>A0AAV5QX80</accession>
<dbReference type="InterPro" id="IPR006175">
    <property type="entry name" value="YjgF/YER057c/UK114"/>
</dbReference>
<evidence type="ECO:0000259" key="10">
    <source>
        <dbReference type="Pfam" id="PF01902"/>
    </source>
</evidence>
<comment type="catalytic activity">
    <reaction evidence="9">
        <text>diphthine-[translation elongation factor 2] + NH4(+) + ATP = diphthamide-[translation elongation factor 2] + AMP + diphosphate + H(+)</text>
        <dbReference type="Rhea" id="RHEA:19753"/>
        <dbReference type="Rhea" id="RHEA-COMP:10172"/>
        <dbReference type="Rhea" id="RHEA-COMP:10174"/>
        <dbReference type="ChEBI" id="CHEBI:15378"/>
        <dbReference type="ChEBI" id="CHEBI:16692"/>
        <dbReference type="ChEBI" id="CHEBI:28938"/>
        <dbReference type="ChEBI" id="CHEBI:30616"/>
        <dbReference type="ChEBI" id="CHEBI:33019"/>
        <dbReference type="ChEBI" id="CHEBI:82696"/>
        <dbReference type="ChEBI" id="CHEBI:456215"/>
        <dbReference type="EC" id="6.3.1.14"/>
    </reaction>
</comment>
<dbReference type="RefSeq" id="XP_064855715.1">
    <property type="nucleotide sequence ID" value="XM_064999643.1"/>
</dbReference>
<evidence type="ECO:0000256" key="3">
    <source>
        <dbReference type="ARBA" id="ARBA00018426"/>
    </source>
</evidence>
<gene>
    <name evidence="11" type="ORF">DASC09_060590</name>
</gene>
<evidence type="ECO:0000256" key="2">
    <source>
        <dbReference type="ARBA" id="ARBA00012089"/>
    </source>
</evidence>
<dbReference type="Gene3D" id="3.90.1490.10">
    <property type="entry name" value="putative n-type atp pyrophosphatase, domain 2"/>
    <property type="match status" value="1"/>
</dbReference>
<keyword evidence="5" id="KW-0547">Nucleotide-binding</keyword>
<evidence type="ECO:0000256" key="6">
    <source>
        <dbReference type="ARBA" id="ARBA00022840"/>
    </source>
</evidence>
<evidence type="ECO:0000256" key="7">
    <source>
        <dbReference type="ARBA" id="ARBA00029814"/>
    </source>
</evidence>
<dbReference type="EMBL" id="BTFZ01000020">
    <property type="protein sequence ID" value="GMM38720.1"/>
    <property type="molecule type" value="Genomic_DNA"/>
</dbReference>
<dbReference type="NCBIfam" id="TIGR00290">
    <property type="entry name" value="MJ0570_dom"/>
    <property type="match status" value="1"/>
</dbReference>
<dbReference type="SUPFAM" id="SSF55298">
    <property type="entry name" value="YjgF-like"/>
    <property type="match status" value="2"/>
</dbReference>
<keyword evidence="6" id="KW-0067">ATP-binding</keyword>
<reference evidence="11 12" key="1">
    <citation type="journal article" date="2023" name="Elife">
        <title>Identification of key yeast species and microbe-microbe interactions impacting larval growth of Drosophila in the wild.</title>
        <authorList>
            <person name="Mure A."/>
            <person name="Sugiura Y."/>
            <person name="Maeda R."/>
            <person name="Honda K."/>
            <person name="Sakurai N."/>
            <person name="Takahashi Y."/>
            <person name="Watada M."/>
            <person name="Katoh T."/>
            <person name="Gotoh A."/>
            <person name="Gotoh Y."/>
            <person name="Taniguchi I."/>
            <person name="Nakamura K."/>
            <person name="Hayashi T."/>
            <person name="Katayama T."/>
            <person name="Uemura T."/>
            <person name="Hattori Y."/>
        </authorList>
    </citation>
    <scope>NUCLEOTIDE SEQUENCE [LARGE SCALE GENOMIC DNA]</scope>
    <source>
        <strain evidence="11 12">SC-9</strain>
    </source>
</reference>
<evidence type="ECO:0000256" key="8">
    <source>
        <dbReference type="ARBA" id="ARBA00031552"/>
    </source>
</evidence>
<protein>
    <recommendedName>
        <fullName evidence="3">Diphthine--ammonia ligase</fullName>
        <ecNumber evidence="2">6.3.1.14</ecNumber>
    </recommendedName>
    <alternativeName>
        <fullName evidence="7">Diphthamide synthase</fullName>
    </alternativeName>
    <alternativeName>
        <fullName evidence="8">Diphthamide synthetase</fullName>
    </alternativeName>
</protein>
<dbReference type="Gene3D" id="3.40.50.620">
    <property type="entry name" value="HUPs"/>
    <property type="match status" value="1"/>
</dbReference>
<evidence type="ECO:0000256" key="5">
    <source>
        <dbReference type="ARBA" id="ARBA00022741"/>
    </source>
</evidence>
<comment type="pathway">
    <text evidence="1">Protein modification; peptidyl-diphthamide biosynthesis.</text>
</comment>
<name>A0AAV5QX80_9ASCO</name>
<dbReference type="InterPro" id="IPR035959">
    <property type="entry name" value="RutC-like_sf"/>
</dbReference>
<sequence>MKFVALVSGGKDSCFNILHCLSNGHELVALANLYPKTSSSSEEIDSFMYQTVGYTVLQNYQECIGVPMYRKEILGTSKNVGMQYQPTLDDETEDLYELLSTCKQNHPDLTAVSVGAILSSYQRIRVEHVCQRLGLTSLAYLWQRNQNDLMGEMCGSGMDARILKVAAFGLNQDHLGLTLNQIYPQLVRLNSQFDIHICGEGGEFETIVLDAPFFINKKIVTTEQKIVRHMDDDVFYLQLKTKVEDKTDNKFSLKNTDWSQFITQQPLLTDIFKQIYDSITSTDDSLLLADSSFEGVGKSLNTIICGNKLFISNITSSAESIDGQTTDIFYQLERILKKHNIESTANIISTNLLVAAMSEFSKINSIYMNYFPDPLPPSRTCVETILPKGKHLQLSAVVLLNNNEKQGLHVQGRSYWAPANIGPYSQAGFDTTNYMANLAGQIPLIPAIMELPNENNVPSEYANNLHQLNTALSLKHIVSVKDVIGCDKIGSFICYVTDSIYIKLGAKAFEEYNTLEYEENFVDPVYKSLLIVKVGNLPKNAEIEWSGVSYKQLIVDEDSEEEEEKDQKPTIESVCSEAYDLLKSQGTLIVNNREFVSTLTFNDGKELAEVLTKGKKLHFIVFAEPTEALLKILDNNNGDNSVEFIPVQQVTNYKGELMVYGLIVRGSF</sequence>
<evidence type="ECO:0000256" key="1">
    <source>
        <dbReference type="ARBA" id="ARBA00005156"/>
    </source>
</evidence>
<evidence type="ECO:0000256" key="9">
    <source>
        <dbReference type="ARBA" id="ARBA00048108"/>
    </source>
</evidence>
<dbReference type="AlphaFoldDB" id="A0AAV5QX80"/>
<dbReference type="SUPFAM" id="SSF52402">
    <property type="entry name" value="Adenine nucleotide alpha hydrolases-like"/>
    <property type="match status" value="1"/>
</dbReference>
<proteinExistence type="predicted"/>
<dbReference type="PANTHER" id="PTHR12196:SF2">
    <property type="entry name" value="DIPHTHINE--AMMONIA LIGASE"/>
    <property type="match status" value="1"/>
</dbReference>
<dbReference type="EC" id="6.3.1.14" evidence="2"/>
<dbReference type="PANTHER" id="PTHR12196">
    <property type="entry name" value="DOMAIN OF UNKNOWN FUNCTION 71 DUF71 -CONTAINING PROTEIN"/>
    <property type="match status" value="1"/>
</dbReference>
<dbReference type="FunFam" id="3.90.1490.10:FF:000001">
    <property type="entry name" value="Diphthine--ammonia ligase"/>
    <property type="match status" value="1"/>
</dbReference>
<dbReference type="GO" id="GO:0017178">
    <property type="term" value="F:diphthine-ammonia ligase activity"/>
    <property type="evidence" value="ECO:0007669"/>
    <property type="project" value="UniProtKB-EC"/>
</dbReference>
<organism evidence="11 12">
    <name type="scientific">Saccharomycopsis crataegensis</name>
    <dbReference type="NCBI Taxonomy" id="43959"/>
    <lineage>
        <taxon>Eukaryota</taxon>
        <taxon>Fungi</taxon>
        <taxon>Dikarya</taxon>
        <taxon>Ascomycota</taxon>
        <taxon>Saccharomycotina</taxon>
        <taxon>Saccharomycetes</taxon>
        <taxon>Saccharomycopsidaceae</taxon>
        <taxon>Saccharomycopsis</taxon>
    </lineage>
</organism>
<dbReference type="FunFam" id="3.40.50.620:FF:000145">
    <property type="entry name" value="ATP-binding domain containing protein"/>
    <property type="match status" value="1"/>
</dbReference>
<evidence type="ECO:0000256" key="4">
    <source>
        <dbReference type="ARBA" id="ARBA00022598"/>
    </source>
</evidence>
<evidence type="ECO:0000313" key="12">
    <source>
        <dbReference type="Proteomes" id="UP001360560"/>
    </source>
</evidence>
<dbReference type="GeneID" id="90076708"/>
<comment type="caution">
    <text evidence="11">The sequence shown here is derived from an EMBL/GenBank/DDBJ whole genome shotgun (WGS) entry which is preliminary data.</text>
</comment>
<dbReference type="GO" id="GO:0017183">
    <property type="term" value="P:protein histidyl modification to diphthamide"/>
    <property type="evidence" value="ECO:0007669"/>
    <property type="project" value="TreeGrafter"/>
</dbReference>
<dbReference type="InterPro" id="IPR002761">
    <property type="entry name" value="Diphthami_syn_dom"/>
</dbReference>
<dbReference type="Proteomes" id="UP001360560">
    <property type="component" value="Unassembled WGS sequence"/>
</dbReference>
<dbReference type="InterPro" id="IPR030662">
    <property type="entry name" value="DPH6/MJ0570"/>
</dbReference>
<dbReference type="GO" id="GO:0005524">
    <property type="term" value="F:ATP binding"/>
    <property type="evidence" value="ECO:0007669"/>
    <property type="project" value="UniProtKB-KW"/>
</dbReference>
<dbReference type="CDD" id="cd01994">
    <property type="entry name" value="AANH_PF0828-like"/>
    <property type="match status" value="1"/>
</dbReference>
<feature type="domain" description="Diphthamide synthase" evidence="10">
    <location>
        <begin position="1"/>
        <end position="228"/>
    </location>
</feature>